<dbReference type="Pfam" id="PF01547">
    <property type="entry name" value="SBP_bac_1"/>
    <property type="match status" value="1"/>
</dbReference>
<dbReference type="Gene3D" id="3.40.190.10">
    <property type="entry name" value="Periplasmic binding protein-like II"/>
    <property type="match status" value="1"/>
</dbReference>
<sequence>MPTGTGSSGESGHYEFGTWARAGGGWTADGRWAIDSERNVETLGFLQDLARRGYTQPNPGQTNRPDGTWPLFAQGRAAMVYGAFGARAFLDLIEEGDVDYGLAVHPVSHGAEPVAHGIQDYLMAFRKSGNRELVRDFLSFFYRPENYVPYLKTEGLLPTTRSAVDVLKDDRRVGRYVGMTGRARFDPTTRPVWAELLGVMGNDLGKAVSQNEPLAKVLREFQAIAVSGG</sequence>
<protein>
    <recommendedName>
        <fullName evidence="3">Extracellular solute-binding protein</fullName>
    </recommendedName>
</protein>
<keyword evidence="2" id="KW-1185">Reference proteome</keyword>
<gene>
    <name evidence="1" type="ORF">GCM10009802_10320</name>
</gene>
<name>A0ABN2XJF6_9ACTN</name>
<organism evidence="1 2">
    <name type="scientific">Streptomyces synnematoformans</name>
    <dbReference type="NCBI Taxonomy" id="415721"/>
    <lineage>
        <taxon>Bacteria</taxon>
        <taxon>Bacillati</taxon>
        <taxon>Actinomycetota</taxon>
        <taxon>Actinomycetes</taxon>
        <taxon>Kitasatosporales</taxon>
        <taxon>Streptomycetaceae</taxon>
        <taxon>Streptomyces</taxon>
    </lineage>
</organism>
<dbReference type="SUPFAM" id="SSF53850">
    <property type="entry name" value="Periplasmic binding protein-like II"/>
    <property type="match status" value="1"/>
</dbReference>
<comment type="caution">
    <text evidence="1">The sequence shown here is derived from an EMBL/GenBank/DDBJ whole genome shotgun (WGS) entry which is preliminary data.</text>
</comment>
<dbReference type="EMBL" id="BAAAPF010000015">
    <property type="protein sequence ID" value="GAA2112278.1"/>
    <property type="molecule type" value="Genomic_DNA"/>
</dbReference>
<evidence type="ECO:0008006" key="3">
    <source>
        <dbReference type="Google" id="ProtNLM"/>
    </source>
</evidence>
<dbReference type="Proteomes" id="UP001500443">
    <property type="component" value="Unassembled WGS sequence"/>
</dbReference>
<dbReference type="InterPro" id="IPR006059">
    <property type="entry name" value="SBP"/>
</dbReference>
<proteinExistence type="predicted"/>
<reference evidence="1 2" key="1">
    <citation type="journal article" date="2019" name="Int. J. Syst. Evol. Microbiol.">
        <title>The Global Catalogue of Microorganisms (GCM) 10K type strain sequencing project: providing services to taxonomists for standard genome sequencing and annotation.</title>
        <authorList>
            <consortium name="The Broad Institute Genomics Platform"/>
            <consortium name="The Broad Institute Genome Sequencing Center for Infectious Disease"/>
            <person name="Wu L."/>
            <person name="Ma J."/>
        </authorList>
    </citation>
    <scope>NUCLEOTIDE SEQUENCE [LARGE SCALE GENOMIC DNA]</scope>
    <source>
        <strain evidence="1 2">JCM 15481</strain>
    </source>
</reference>
<accession>A0ABN2XJF6</accession>
<evidence type="ECO:0000313" key="2">
    <source>
        <dbReference type="Proteomes" id="UP001500443"/>
    </source>
</evidence>
<evidence type="ECO:0000313" key="1">
    <source>
        <dbReference type="EMBL" id="GAA2112278.1"/>
    </source>
</evidence>